<organism evidence="2 3">
    <name type="scientific">Exophiala bonariae</name>
    <dbReference type="NCBI Taxonomy" id="1690606"/>
    <lineage>
        <taxon>Eukaryota</taxon>
        <taxon>Fungi</taxon>
        <taxon>Dikarya</taxon>
        <taxon>Ascomycota</taxon>
        <taxon>Pezizomycotina</taxon>
        <taxon>Eurotiomycetes</taxon>
        <taxon>Chaetothyriomycetidae</taxon>
        <taxon>Chaetothyriales</taxon>
        <taxon>Herpotrichiellaceae</taxon>
        <taxon>Exophiala</taxon>
    </lineage>
</organism>
<feature type="region of interest" description="Disordered" evidence="1">
    <location>
        <begin position="1"/>
        <end position="37"/>
    </location>
</feature>
<dbReference type="GeneID" id="89981181"/>
<proteinExistence type="predicted"/>
<sequence length="347" mass="37354">MTTTTGTPVIETQSNTTPFQKNSAPESSSPPVHVENPTFNANCEASFKYAVSLAQQVVQDKLAGHTPTDIPADHAVNMAILVTDMIRMLNASGVSRDAILRAAAYMEGEERPKAGQALRQARLDRRNKSGYRRPAANGTAEANAVTGSDAEALGGVDPNTATVGHPTTSTTAKISDLDQENEKPKTEYRGNQVDPSTRKSKKKPFWNYRRHYPRKSKDPAAMDRKKSGEAGAIGVTSEPTAVANSSDQTKSVKTFEMQPTTDQPPKSLNSHTSTQQFEDNNPAGGKPDTDGKEEPTAPTVIVTSDVKTEDAEVKQVTAVTEFKAKAEHLEAVEPNPEPEKLEKTAAV</sequence>
<reference evidence="2 3" key="1">
    <citation type="submission" date="2023-08" db="EMBL/GenBank/DDBJ databases">
        <title>Black Yeasts Isolated from many extreme environments.</title>
        <authorList>
            <person name="Coleine C."/>
            <person name="Stajich J.E."/>
            <person name="Selbmann L."/>
        </authorList>
    </citation>
    <scope>NUCLEOTIDE SEQUENCE [LARGE SCALE GENOMIC DNA]</scope>
    <source>
        <strain evidence="2 3">CCFEE 5792</strain>
    </source>
</reference>
<feature type="compositionally biased region" description="Polar residues" evidence="1">
    <location>
        <begin position="159"/>
        <end position="173"/>
    </location>
</feature>
<feature type="compositionally biased region" description="Basic residues" evidence="1">
    <location>
        <begin position="198"/>
        <end position="214"/>
    </location>
</feature>
<evidence type="ECO:0000313" key="2">
    <source>
        <dbReference type="EMBL" id="KAK5055295.1"/>
    </source>
</evidence>
<evidence type="ECO:0000313" key="3">
    <source>
        <dbReference type="Proteomes" id="UP001358417"/>
    </source>
</evidence>
<feature type="region of interest" description="Disordered" evidence="1">
    <location>
        <begin position="327"/>
        <end position="347"/>
    </location>
</feature>
<accession>A0AAV9NDU3</accession>
<dbReference type="AlphaFoldDB" id="A0AAV9NDU3"/>
<keyword evidence="3" id="KW-1185">Reference proteome</keyword>
<comment type="caution">
    <text evidence="2">The sequence shown here is derived from an EMBL/GenBank/DDBJ whole genome shotgun (WGS) entry which is preliminary data.</text>
</comment>
<feature type="region of interest" description="Disordered" evidence="1">
    <location>
        <begin position="125"/>
        <end position="306"/>
    </location>
</feature>
<feature type="compositionally biased region" description="Polar residues" evidence="1">
    <location>
        <begin position="1"/>
        <end position="30"/>
    </location>
</feature>
<dbReference type="Proteomes" id="UP001358417">
    <property type="component" value="Unassembled WGS sequence"/>
</dbReference>
<dbReference type="EMBL" id="JAVRRD010000009">
    <property type="protein sequence ID" value="KAK5055295.1"/>
    <property type="molecule type" value="Genomic_DNA"/>
</dbReference>
<evidence type="ECO:0000256" key="1">
    <source>
        <dbReference type="SAM" id="MobiDB-lite"/>
    </source>
</evidence>
<name>A0AAV9NDU3_9EURO</name>
<feature type="compositionally biased region" description="Basic and acidic residues" evidence="1">
    <location>
        <begin position="215"/>
        <end position="228"/>
    </location>
</feature>
<gene>
    <name evidence="2" type="ORF">LTR84_013045</name>
</gene>
<protein>
    <submittedName>
        <fullName evidence="2">Uncharacterized protein</fullName>
    </submittedName>
</protein>
<dbReference type="RefSeq" id="XP_064707726.1">
    <property type="nucleotide sequence ID" value="XM_064856550.1"/>
</dbReference>
<feature type="compositionally biased region" description="Polar residues" evidence="1">
    <location>
        <begin position="237"/>
        <end position="279"/>
    </location>
</feature>